<keyword evidence="1" id="KW-0479">Metal-binding</keyword>
<gene>
    <name evidence="7" type="primary">TRIM42</name>
</gene>
<dbReference type="Pfam" id="PF00041">
    <property type="entry name" value="fn3"/>
    <property type="match status" value="1"/>
</dbReference>
<dbReference type="Gene3D" id="2.60.40.10">
    <property type="entry name" value="Immunoglobulins"/>
    <property type="match status" value="1"/>
</dbReference>
<keyword evidence="8" id="KW-1185">Reference proteome</keyword>
<dbReference type="GO" id="GO:0008270">
    <property type="term" value="F:zinc ion binding"/>
    <property type="evidence" value="ECO:0007669"/>
    <property type="project" value="UniProtKB-KW"/>
</dbReference>
<dbReference type="InterPro" id="IPR000315">
    <property type="entry name" value="Znf_B-box"/>
</dbReference>
<evidence type="ECO:0000259" key="6">
    <source>
        <dbReference type="PROSITE" id="PS50853"/>
    </source>
</evidence>
<dbReference type="PROSITE" id="PS50853">
    <property type="entry name" value="FN3"/>
    <property type="match status" value="1"/>
</dbReference>
<evidence type="ECO:0000259" key="5">
    <source>
        <dbReference type="PROSITE" id="PS50119"/>
    </source>
</evidence>
<dbReference type="InterPro" id="IPR013783">
    <property type="entry name" value="Ig-like_fold"/>
</dbReference>
<dbReference type="InterPro" id="IPR050143">
    <property type="entry name" value="TRIM/RBCC"/>
</dbReference>
<dbReference type="InterPro" id="IPR003961">
    <property type="entry name" value="FN3_dom"/>
</dbReference>
<accession>A0A8V1A252</accession>
<dbReference type="SUPFAM" id="SSF49265">
    <property type="entry name" value="Fibronectin type III"/>
    <property type="match status" value="1"/>
</dbReference>
<dbReference type="OrthoDB" id="5800423at2759"/>
<keyword evidence="2 4" id="KW-0863">Zinc-finger</keyword>
<dbReference type="InterPro" id="IPR036116">
    <property type="entry name" value="FN3_sf"/>
</dbReference>
<dbReference type="CDD" id="cd00063">
    <property type="entry name" value="FN3"/>
    <property type="match status" value="1"/>
</dbReference>
<protein>
    <submittedName>
        <fullName evidence="7">Tripartite motif containing 42</fullName>
    </submittedName>
</protein>
<organism evidence="7 8">
    <name type="scientific">Gallus gallus</name>
    <name type="common">Chicken</name>
    <dbReference type="NCBI Taxonomy" id="9031"/>
    <lineage>
        <taxon>Eukaryota</taxon>
        <taxon>Metazoa</taxon>
        <taxon>Chordata</taxon>
        <taxon>Craniata</taxon>
        <taxon>Vertebrata</taxon>
        <taxon>Euteleostomi</taxon>
        <taxon>Archelosauria</taxon>
        <taxon>Archosauria</taxon>
        <taxon>Dinosauria</taxon>
        <taxon>Saurischia</taxon>
        <taxon>Theropoda</taxon>
        <taxon>Coelurosauria</taxon>
        <taxon>Aves</taxon>
        <taxon>Neognathae</taxon>
        <taxon>Galloanserae</taxon>
        <taxon>Galliformes</taxon>
        <taxon>Phasianidae</taxon>
        <taxon>Phasianinae</taxon>
        <taxon>Gallus</taxon>
    </lineage>
</organism>
<keyword evidence="3" id="KW-0862">Zinc</keyword>
<reference evidence="7" key="1">
    <citation type="submission" date="2020-11" db="EMBL/GenBank/DDBJ databases">
        <title>Gallus gallus (Chicken) genome, bGalGal1, GRCg7b, maternal haplotype autosomes + Z &amp; W.</title>
        <authorList>
            <person name="Warren W."/>
            <person name="Formenti G."/>
            <person name="Fedrigo O."/>
            <person name="Haase B."/>
            <person name="Mountcastle J."/>
            <person name="Balacco J."/>
            <person name="Tracey A."/>
            <person name="Schneider V."/>
            <person name="Okimoto R."/>
            <person name="Cheng H."/>
            <person name="Hawken R."/>
            <person name="Howe K."/>
            <person name="Jarvis E.D."/>
        </authorList>
    </citation>
    <scope>NUCLEOTIDE SEQUENCE [LARGE SCALE GENOMIC DNA]</scope>
    <source>
        <strain evidence="7">Broiler</strain>
    </source>
</reference>
<feature type="domain" description="B box-type" evidence="5">
    <location>
        <begin position="76"/>
        <end position="144"/>
    </location>
</feature>
<evidence type="ECO:0000313" key="7">
    <source>
        <dbReference type="Ensembl" id="ENSGALP00010038084.1"/>
    </source>
</evidence>
<feature type="domain" description="Fibronectin type-III" evidence="6">
    <location>
        <begin position="421"/>
        <end position="520"/>
    </location>
</feature>
<reference evidence="7" key="3">
    <citation type="submission" date="2025-09" db="UniProtKB">
        <authorList>
            <consortium name="Ensembl"/>
        </authorList>
    </citation>
    <scope>IDENTIFICATION</scope>
    <source>
        <strain evidence="7">broiler</strain>
    </source>
</reference>
<dbReference type="PANTHER" id="PTHR24103">
    <property type="entry name" value="E3 UBIQUITIN-PROTEIN LIGASE TRIM"/>
    <property type="match status" value="1"/>
</dbReference>
<reference evidence="7" key="2">
    <citation type="submission" date="2025-08" db="UniProtKB">
        <authorList>
            <consortium name="Ensembl"/>
        </authorList>
    </citation>
    <scope>IDENTIFICATION</scope>
    <source>
        <strain evidence="7">broiler</strain>
    </source>
</reference>
<name>A0A8V1A252_CHICK</name>
<evidence type="ECO:0000256" key="3">
    <source>
        <dbReference type="ARBA" id="ARBA00022833"/>
    </source>
</evidence>
<evidence type="ECO:0000313" key="8">
    <source>
        <dbReference type="Proteomes" id="UP000000539"/>
    </source>
</evidence>
<evidence type="ECO:0000256" key="1">
    <source>
        <dbReference type="ARBA" id="ARBA00022723"/>
    </source>
</evidence>
<dbReference type="PROSITE" id="PS00518">
    <property type="entry name" value="ZF_RING_1"/>
    <property type="match status" value="1"/>
</dbReference>
<dbReference type="Gene3D" id="4.10.830.40">
    <property type="match status" value="1"/>
</dbReference>
<dbReference type="AlphaFoldDB" id="A0A8V1A252"/>
<dbReference type="GeneTree" id="ENSGT00530000064220"/>
<dbReference type="SMART" id="SM00060">
    <property type="entry name" value="FN3"/>
    <property type="match status" value="1"/>
</dbReference>
<evidence type="ECO:0000256" key="2">
    <source>
        <dbReference type="ARBA" id="ARBA00022771"/>
    </source>
</evidence>
<proteinExistence type="predicted"/>
<dbReference type="Proteomes" id="UP000000539">
    <property type="component" value="Chromosome 9"/>
</dbReference>
<dbReference type="PROSITE" id="PS50119">
    <property type="entry name" value="ZF_BBOX"/>
    <property type="match status" value="1"/>
</dbReference>
<dbReference type="InterPro" id="IPR017907">
    <property type="entry name" value="Znf_RING_CS"/>
</dbReference>
<evidence type="ECO:0000256" key="4">
    <source>
        <dbReference type="PROSITE-ProRule" id="PRU00024"/>
    </source>
</evidence>
<sequence>MLPCNHCICEKCILKSKTKAEATGNYYIIICPVCNKAHCLPYTNKIQLRKNYLKAKLAKKYMRRHGILKWRFDHSVRPVYCETCRERRRVATKRCRTCGINMCSECLHLYHTESGAQDHIFTNTCQEDNEQWNSLHNDHETIPLAAACSRQAASLSNTIVKFKQARQGVDNDLMEVILLKNNFQASKDLQRKEIRNGFLKLHTVLHEQEKEMMELLENTELKKQKDISEYVNYTFSQLSYMDGLIQYAEEALKEESQVVFLQSAHCLVKEIEDAIPSIFQPSPLIREDPLRKLQFKFDELFAILQGFSPSLCETKQLESKAEKYPCSFNPEIMVPRHVSSVHEAKQSTVLQSASLNSLFELGMPDESTLGKTNSTPPHHSTESNKMCEFWDAACETSRKEKKCQIVNFPSSEPMEKESFPVPGPVVIYQTVVYPRSAKIYWTCPVEDVDFFEVEFYEVVGIGPDNTVQTQLDGKLSKILQQNLEIHNLDSNTEYLFKVRAVNKSGQGEWSESCKVLKKKNKQTPFLFHAFSLIKFY</sequence>
<dbReference type="SUPFAM" id="SSF57850">
    <property type="entry name" value="RING/U-box"/>
    <property type="match status" value="1"/>
</dbReference>
<dbReference type="Ensembl" id="ENSGALT00010061675.1">
    <property type="protein sequence ID" value="ENSGALP00010038084.1"/>
    <property type="gene ID" value="ENSGALG00010025265.1"/>
</dbReference>